<dbReference type="InterPro" id="IPR036890">
    <property type="entry name" value="HATPase_C_sf"/>
</dbReference>
<dbReference type="PANTHER" id="PTHR35526:SF3">
    <property type="entry name" value="ANTI-SIGMA-F FACTOR RSBW"/>
    <property type="match status" value="1"/>
</dbReference>
<dbReference type="EMBL" id="CP061800">
    <property type="protein sequence ID" value="QTA90488.1"/>
    <property type="molecule type" value="Genomic_DNA"/>
</dbReference>
<accession>A0A975BRX3</accession>
<keyword evidence="4" id="KW-1185">Reference proteome</keyword>
<dbReference type="Pfam" id="PF13581">
    <property type="entry name" value="HATPase_c_2"/>
    <property type="match status" value="1"/>
</dbReference>
<protein>
    <submittedName>
        <fullName evidence="3">Histidine kinase and STAS domains-containing protein</fullName>
    </submittedName>
</protein>
<dbReference type="GO" id="GO:0004674">
    <property type="term" value="F:protein serine/threonine kinase activity"/>
    <property type="evidence" value="ECO:0007669"/>
    <property type="project" value="UniProtKB-KW"/>
</dbReference>
<keyword evidence="3" id="KW-0808">Transferase</keyword>
<dbReference type="CDD" id="cd16936">
    <property type="entry name" value="HATPase_RsbW-like"/>
    <property type="match status" value="1"/>
</dbReference>
<keyword evidence="3" id="KW-0418">Kinase</keyword>
<evidence type="ECO:0000259" key="2">
    <source>
        <dbReference type="PROSITE" id="PS50801"/>
    </source>
</evidence>
<keyword evidence="1" id="KW-0723">Serine/threonine-protein kinase</keyword>
<dbReference type="CDD" id="cd07043">
    <property type="entry name" value="STAS_anti-anti-sigma_factors"/>
    <property type="match status" value="1"/>
</dbReference>
<dbReference type="PROSITE" id="PS50801">
    <property type="entry name" value="STAS"/>
    <property type="match status" value="1"/>
</dbReference>
<dbReference type="InterPro" id="IPR036513">
    <property type="entry name" value="STAS_dom_sf"/>
</dbReference>
<dbReference type="PANTHER" id="PTHR35526">
    <property type="entry name" value="ANTI-SIGMA-F FACTOR RSBW-RELATED"/>
    <property type="match status" value="1"/>
</dbReference>
<dbReference type="InterPro" id="IPR050267">
    <property type="entry name" value="Anti-sigma-factor_SerPK"/>
</dbReference>
<dbReference type="InterPro" id="IPR003594">
    <property type="entry name" value="HATPase_dom"/>
</dbReference>
<reference evidence="3" key="1">
    <citation type="journal article" date="2021" name="Microb. Physiol.">
        <title>Proteogenomic Insights into the Physiology of Marine, Sulfate-Reducing, Filamentous Desulfonema limicola and Desulfonema magnum.</title>
        <authorList>
            <person name="Schnaars V."/>
            <person name="Wohlbrand L."/>
            <person name="Scheve S."/>
            <person name="Hinrichs C."/>
            <person name="Reinhardt R."/>
            <person name="Rabus R."/>
        </authorList>
    </citation>
    <scope>NUCLEOTIDE SEQUENCE</scope>
    <source>
        <strain evidence="3">4be13</strain>
    </source>
</reference>
<dbReference type="RefSeq" id="WP_207678674.1">
    <property type="nucleotide sequence ID" value="NZ_CP061800.1"/>
</dbReference>
<dbReference type="Gene3D" id="3.30.750.24">
    <property type="entry name" value="STAS domain"/>
    <property type="match status" value="1"/>
</dbReference>
<feature type="domain" description="STAS" evidence="2">
    <location>
        <begin position="141"/>
        <end position="252"/>
    </location>
</feature>
<organism evidence="3 4">
    <name type="scientific">Desulfonema magnum</name>
    <dbReference type="NCBI Taxonomy" id="45655"/>
    <lineage>
        <taxon>Bacteria</taxon>
        <taxon>Pseudomonadati</taxon>
        <taxon>Thermodesulfobacteriota</taxon>
        <taxon>Desulfobacteria</taxon>
        <taxon>Desulfobacterales</taxon>
        <taxon>Desulfococcaceae</taxon>
        <taxon>Desulfonema</taxon>
    </lineage>
</organism>
<sequence>MFEMSENDNTICLNFSSEMHLVDRVIQTCRDYLKRFDVSDFSHFRQAFRELLLNAVEHGNLKIADRVVMCSIEHLDKWQFRITVEDEGDGFDYKSLDMKLPSDPHQIRKRGYALINTFTDRLEFNNKGNRVIAYISIPEMTTLSICEENGWQVITPSGDLTASIADRFRAVLVRLLDQGYGQYCFDFTHVEDIDSVALSVMIVFSKMLAQKNPDKKLKIVNAGKGLTELFHMTRMDRIYIVISKAISPVSHY</sequence>
<gene>
    <name evidence="3" type="ORF">dnm_065490</name>
</gene>
<dbReference type="SUPFAM" id="SSF55874">
    <property type="entry name" value="ATPase domain of HSP90 chaperone/DNA topoisomerase II/histidine kinase"/>
    <property type="match status" value="1"/>
</dbReference>
<dbReference type="Gene3D" id="3.30.565.10">
    <property type="entry name" value="Histidine kinase-like ATPase, C-terminal domain"/>
    <property type="match status" value="1"/>
</dbReference>
<dbReference type="Pfam" id="PF13466">
    <property type="entry name" value="STAS_2"/>
    <property type="match status" value="1"/>
</dbReference>
<proteinExistence type="predicted"/>
<dbReference type="AlphaFoldDB" id="A0A975BRX3"/>
<dbReference type="SUPFAM" id="SSF52091">
    <property type="entry name" value="SpoIIaa-like"/>
    <property type="match status" value="1"/>
</dbReference>
<evidence type="ECO:0000256" key="1">
    <source>
        <dbReference type="ARBA" id="ARBA00022527"/>
    </source>
</evidence>
<evidence type="ECO:0000313" key="4">
    <source>
        <dbReference type="Proteomes" id="UP000663722"/>
    </source>
</evidence>
<name>A0A975BRX3_9BACT</name>
<dbReference type="Proteomes" id="UP000663722">
    <property type="component" value="Chromosome"/>
</dbReference>
<dbReference type="KEGG" id="dmm:dnm_065490"/>
<dbReference type="InterPro" id="IPR058548">
    <property type="entry name" value="MlaB-like_STAS"/>
</dbReference>
<dbReference type="InterPro" id="IPR002645">
    <property type="entry name" value="STAS_dom"/>
</dbReference>
<evidence type="ECO:0000313" key="3">
    <source>
        <dbReference type="EMBL" id="QTA90488.1"/>
    </source>
</evidence>